<organism evidence="1 2">
    <name type="scientific">Candidatus Thiodiazotropha lotti</name>
    <dbReference type="NCBI Taxonomy" id="2792787"/>
    <lineage>
        <taxon>Bacteria</taxon>
        <taxon>Pseudomonadati</taxon>
        <taxon>Pseudomonadota</taxon>
        <taxon>Gammaproteobacteria</taxon>
        <taxon>Chromatiales</taxon>
        <taxon>Sedimenticolaceae</taxon>
        <taxon>Candidatus Thiodiazotropha</taxon>
    </lineage>
</organism>
<gene>
    <name evidence="1" type="ORF">JAZ04_12585</name>
</gene>
<sequence>MAVAACGFSTSEVDHLILAIGFDQQPVVLIALKVIQITVVVLSQQFYDCTFKLP</sequence>
<name>A0A9E4K740_9GAMM</name>
<reference evidence="1" key="1">
    <citation type="journal article" date="2021" name="Proc. Natl. Acad. Sci. U.S.A.">
        <title>Global biogeography of chemosynthetic symbionts reveals both localized and globally distributed symbiont groups. .</title>
        <authorList>
            <person name="Osvatic J.T."/>
            <person name="Wilkins L.G.E."/>
            <person name="Leibrecht L."/>
            <person name="Leray M."/>
            <person name="Zauner S."/>
            <person name="Polzin J."/>
            <person name="Camacho Y."/>
            <person name="Gros O."/>
            <person name="van Gils J.A."/>
            <person name="Eisen J.A."/>
            <person name="Petersen J.M."/>
            <person name="Yuen B."/>
        </authorList>
    </citation>
    <scope>NUCLEOTIDE SEQUENCE</scope>
    <source>
        <strain evidence="1">MAGL173</strain>
    </source>
</reference>
<evidence type="ECO:0000313" key="2">
    <source>
        <dbReference type="Proteomes" id="UP000886687"/>
    </source>
</evidence>
<proteinExistence type="predicted"/>
<dbReference type="Proteomes" id="UP000886687">
    <property type="component" value="Unassembled WGS sequence"/>
</dbReference>
<comment type="caution">
    <text evidence="1">The sequence shown here is derived from an EMBL/GenBank/DDBJ whole genome shotgun (WGS) entry which is preliminary data.</text>
</comment>
<dbReference type="EMBL" id="JAEPDI010000009">
    <property type="protein sequence ID" value="MCG7939674.1"/>
    <property type="molecule type" value="Genomic_DNA"/>
</dbReference>
<dbReference type="AlphaFoldDB" id="A0A9E4K740"/>
<protein>
    <submittedName>
        <fullName evidence="1">Uncharacterized protein</fullName>
    </submittedName>
</protein>
<evidence type="ECO:0000313" key="1">
    <source>
        <dbReference type="EMBL" id="MCG7939674.1"/>
    </source>
</evidence>
<accession>A0A9E4K740</accession>